<accession>A0ABW5YM42</accession>
<name>A0ABW5YM42_9FLAO</name>
<feature type="transmembrane region" description="Helical" evidence="6">
    <location>
        <begin position="184"/>
        <end position="202"/>
    </location>
</feature>
<feature type="transmembrane region" description="Helical" evidence="6">
    <location>
        <begin position="402"/>
        <end position="424"/>
    </location>
</feature>
<protein>
    <submittedName>
        <fullName evidence="7">Sodium:calcium symporter</fullName>
    </submittedName>
</protein>
<feature type="transmembrane region" description="Helical" evidence="6">
    <location>
        <begin position="152"/>
        <end position="172"/>
    </location>
</feature>
<evidence type="ECO:0000256" key="6">
    <source>
        <dbReference type="SAM" id="Phobius"/>
    </source>
</evidence>
<keyword evidence="3 6" id="KW-0812">Transmembrane</keyword>
<dbReference type="EMBL" id="JBHUPC010000012">
    <property type="protein sequence ID" value="MFD2891658.1"/>
    <property type="molecule type" value="Genomic_DNA"/>
</dbReference>
<dbReference type="Proteomes" id="UP001597534">
    <property type="component" value="Unassembled WGS sequence"/>
</dbReference>
<evidence type="ECO:0000256" key="2">
    <source>
        <dbReference type="ARBA" id="ARBA00022448"/>
    </source>
</evidence>
<dbReference type="InterPro" id="IPR000175">
    <property type="entry name" value="Na/ntran_symport"/>
</dbReference>
<gene>
    <name evidence="7" type="ORF">ACFS5J_06490</name>
</gene>
<feature type="transmembrane region" description="Helical" evidence="6">
    <location>
        <begin position="237"/>
        <end position="262"/>
    </location>
</feature>
<dbReference type="InterPro" id="IPR037272">
    <property type="entry name" value="SNS_sf"/>
</dbReference>
<dbReference type="PROSITE" id="PS50267">
    <property type="entry name" value="NA_NEUROTRAN_SYMP_3"/>
    <property type="match status" value="1"/>
</dbReference>
<keyword evidence="5 6" id="KW-0472">Membrane</keyword>
<evidence type="ECO:0000256" key="5">
    <source>
        <dbReference type="ARBA" id="ARBA00023136"/>
    </source>
</evidence>
<evidence type="ECO:0000313" key="7">
    <source>
        <dbReference type="EMBL" id="MFD2891658.1"/>
    </source>
</evidence>
<feature type="transmembrane region" description="Helical" evidence="6">
    <location>
        <begin position="322"/>
        <end position="351"/>
    </location>
</feature>
<evidence type="ECO:0000256" key="3">
    <source>
        <dbReference type="ARBA" id="ARBA00022692"/>
    </source>
</evidence>
<reference evidence="8" key="1">
    <citation type="journal article" date="2019" name="Int. J. Syst. Evol. Microbiol.">
        <title>The Global Catalogue of Microorganisms (GCM) 10K type strain sequencing project: providing services to taxonomists for standard genome sequencing and annotation.</title>
        <authorList>
            <consortium name="The Broad Institute Genomics Platform"/>
            <consortium name="The Broad Institute Genome Sequencing Center for Infectious Disease"/>
            <person name="Wu L."/>
            <person name="Ma J."/>
        </authorList>
    </citation>
    <scope>NUCLEOTIDE SEQUENCE [LARGE SCALE GENOMIC DNA]</scope>
    <source>
        <strain evidence="8">KCTC 22671</strain>
    </source>
</reference>
<dbReference type="PRINTS" id="PR00176">
    <property type="entry name" value="NANEUSMPORT"/>
</dbReference>
<feature type="transmembrane region" description="Helical" evidence="6">
    <location>
        <begin position="12"/>
        <end position="29"/>
    </location>
</feature>
<keyword evidence="4 6" id="KW-1133">Transmembrane helix</keyword>
<dbReference type="SUPFAM" id="SSF161070">
    <property type="entry name" value="SNF-like"/>
    <property type="match status" value="1"/>
</dbReference>
<keyword evidence="2" id="KW-0813">Transport</keyword>
<evidence type="ECO:0000313" key="8">
    <source>
        <dbReference type="Proteomes" id="UP001597534"/>
    </source>
</evidence>
<comment type="caution">
    <text evidence="7">The sequence shown here is derived from an EMBL/GenBank/DDBJ whole genome shotgun (WGS) entry which is preliminary data.</text>
</comment>
<sequence>MSTKADSWGSRVGLILAMAGNAVGLGNFLRFPVQAVQNGGGAFIIPYLVCFLVMGIPLLFIEWSSGRYGGKFGNHSTPYILDTMAKGRILKYIGVFGIFTNIAVAAYYCYIESWTMSYVYHTLMGTFSGMSQADVAGFFNSYVDVAHSTTGIPYEAVVFYIVCLLLNTFILSKGIGGIEKVAKVGMPLLILFGVVLAVRGLTLGTSGASDIFPDANAWDGLNFLWTPQYESILDLKVWMAAAGQIFFTLSVGMGTIHCYAAYLKEKDDVALNAVSAGFMNEFVEVVLGSLIVIPIAAGYLGLDWVIENAGFGMAFQTMPYLFQQWGSTLAIVAGVCWFGLLFFAGITSSLAMGTPWMGFMRDEFGWSKNRGAWSFGAMILILGLPTVIFYQEGVFDEYDYWAGTVSLVVFAMMETILFSWIFGMNKGWREITSGADIKVPNVFKYIIKYVTPVMLVIIFLGSVFKPLNNDWSGNFSSLFSGNGWTLDNGSIIKTVMHSGIKEQIAAATDPIVVSQLEDKIFYLNMSRLLLVLLFVFISFLVYLAYQKRVKEGRATA</sequence>
<feature type="transmembrane region" description="Helical" evidence="6">
    <location>
        <begin position="372"/>
        <end position="390"/>
    </location>
</feature>
<feature type="transmembrane region" description="Helical" evidence="6">
    <location>
        <begin position="41"/>
        <end position="61"/>
    </location>
</feature>
<dbReference type="PANTHER" id="PTHR42948">
    <property type="entry name" value="TRANSPORTER"/>
    <property type="match status" value="1"/>
</dbReference>
<proteinExistence type="predicted"/>
<feature type="transmembrane region" description="Helical" evidence="6">
    <location>
        <begin position="445"/>
        <end position="464"/>
    </location>
</feature>
<dbReference type="Pfam" id="PF00209">
    <property type="entry name" value="SNF"/>
    <property type="match status" value="2"/>
</dbReference>
<evidence type="ECO:0000256" key="4">
    <source>
        <dbReference type="ARBA" id="ARBA00022989"/>
    </source>
</evidence>
<keyword evidence="8" id="KW-1185">Reference proteome</keyword>
<feature type="transmembrane region" description="Helical" evidence="6">
    <location>
        <begin position="282"/>
        <end position="302"/>
    </location>
</feature>
<dbReference type="PANTHER" id="PTHR42948:SF1">
    <property type="entry name" value="TRANSPORTER"/>
    <property type="match status" value="1"/>
</dbReference>
<feature type="transmembrane region" description="Helical" evidence="6">
    <location>
        <begin position="89"/>
        <end position="108"/>
    </location>
</feature>
<dbReference type="RefSeq" id="WP_379811244.1">
    <property type="nucleotide sequence ID" value="NZ_JBHUPC010000012.1"/>
</dbReference>
<evidence type="ECO:0000256" key="1">
    <source>
        <dbReference type="ARBA" id="ARBA00004141"/>
    </source>
</evidence>
<organism evidence="7 8">
    <name type="scientific">Flavobacterium chuncheonense</name>
    <dbReference type="NCBI Taxonomy" id="2026653"/>
    <lineage>
        <taxon>Bacteria</taxon>
        <taxon>Pseudomonadati</taxon>
        <taxon>Bacteroidota</taxon>
        <taxon>Flavobacteriia</taxon>
        <taxon>Flavobacteriales</taxon>
        <taxon>Flavobacteriaceae</taxon>
        <taxon>Flavobacterium</taxon>
    </lineage>
</organism>
<comment type="subcellular location">
    <subcellularLocation>
        <location evidence="1">Membrane</location>
        <topology evidence="1">Multi-pass membrane protein</topology>
    </subcellularLocation>
</comment>
<feature type="transmembrane region" description="Helical" evidence="6">
    <location>
        <begin position="525"/>
        <end position="545"/>
    </location>
</feature>